<dbReference type="VEuPathDB" id="FungiDB:F4678DRAFT_467093"/>
<dbReference type="Proteomes" id="UP001148614">
    <property type="component" value="Unassembled WGS sequence"/>
</dbReference>
<dbReference type="GO" id="GO:0004174">
    <property type="term" value="F:electron-transferring-flavoprotein dehydrogenase activity"/>
    <property type="evidence" value="ECO:0007669"/>
    <property type="project" value="TreeGrafter"/>
</dbReference>
<dbReference type="VEuPathDB" id="FungiDB:F4678DRAFT_467092"/>
<comment type="caution">
    <text evidence="2">The sequence shown here is derived from an EMBL/GenBank/DDBJ whole genome shotgun (WGS) entry which is preliminary data.</text>
</comment>
<dbReference type="InterPro" id="IPR036188">
    <property type="entry name" value="FAD/NAD-bd_sf"/>
</dbReference>
<dbReference type="SUPFAM" id="SSF51905">
    <property type="entry name" value="FAD/NAD(P)-binding domain"/>
    <property type="match status" value="1"/>
</dbReference>
<protein>
    <recommendedName>
        <fullName evidence="1">N-acetyltransferase domain-containing protein</fullName>
    </recommendedName>
</protein>
<dbReference type="InterPro" id="IPR016181">
    <property type="entry name" value="Acyl_CoA_acyltransferase"/>
</dbReference>
<evidence type="ECO:0000259" key="1">
    <source>
        <dbReference type="PROSITE" id="PS51186"/>
    </source>
</evidence>
<keyword evidence="3" id="KW-1185">Reference proteome</keyword>
<dbReference type="EMBL" id="JANPWZ010000323">
    <property type="protein sequence ID" value="KAJ3577706.1"/>
    <property type="molecule type" value="Genomic_DNA"/>
</dbReference>
<proteinExistence type="predicted"/>
<dbReference type="InterPro" id="IPR023753">
    <property type="entry name" value="FAD/NAD-binding_dom"/>
</dbReference>
<dbReference type="PRINTS" id="PR00368">
    <property type="entry name" value="FADPNR"/>
</dbReference>
<accession>A0A9W8TQP6</accession>
<dbReference type="Gene3D" id="3.50.50.100">
    <property type="match status" value="1"/>
</dbReference>
<dbReference type="GO" id="GO:0016747">
    <property type="term" value="F:acyltransferase activity, transferring groups other than amino-acyl groups"/>
    <property type="evidence" value="ECO:0007669"/>
    <property type="project" value="InterPro"/>
</dbReference>
<dbReference type="GO" id="GO:0005737">
    <property type="term" value="C:cytoplasm"/>
    <property type="evidence" value="ECO:0007669"/>
    <property type="project" value="TreeGrafter"/>
</dbReference>
<dbReference type="SUPFAM" id="SSF55729">
    <property type="entry name" value="Acyl-CoA N-acyltransferases (Nat)"/>
    <property type="match status" value="1"/>
</dbReference>
<gene>
    <name evidence="2" type="ORF">NPX13_g2860</name>
</gene>
<dbReference type="InterPro" id="IPR000182">
    <property type="entry name" value="GNAT_dom"/>
</dbReference>
<dbReference type="PRINTS" id="PR00411">
    <property type="entry name" value="PNDRDTASEI"/>
</dbReference>
<dbReference type="AlphaFoldDB" id="A0A9W8TQP6"/>
<dbReference type="Pfam" id="PF07992">
    <property type="entry name" value="Pyr_redox_2"/>
    <property type="match status" value="1"/>
</dbReference>
<evidence type="ECO:0000313" key="2">
    <source>
        <dbReference type="EMBL" id="KAJ3577706.1"/>
    </source>
</evidence>
<name>A0A9W8TQP6_9PEZI</name>
<dbReference type="PANTHER" id="PTHR43735:SF5">
    <property type="entry name" value="FAD_NAD(P)-BINDING DOMAIN-CONTAINING PROTEIN"/>
    <property type="match status" value="1"/>
</dbReference>
<dbReference type="Gene3D" id="3.40.630.30">
    <property type="match status" value="1"/>
</dbReference>
<dbReference type="PANTHER" id="PTHR43735">
    <property type="entry name" value="APOPTOSIS-INDUCING FACTOR 1"/>
    <property type="match status" value="1"/>
</dbReference>
<evidence type="ECO:0000313" key="3">
    <source>
        <dbReference type="Proteomes" id="UP001148614"/>
    </source>
</evidence>
<sequence length="762" mass="85097">MVLVVLPALIPDIRRTYEVYFSAFDNDEMGRIIMKILFPQTIDEEFKEAHAVGTLQWWHGCDYQYTMKVVDTDTAEIVGMGLGDILVKPRTPEERQYHGAPWLEGERRERAEKILNPLWAMREKLFGAQPHIYCHVMAVDPRHQGRKAAAALCEWVLGISEKMNLPVYFESSPSTVSLYKKVGFELLPETIVHKADVLGTETDIRVPLMVRMPSTANISFERWRSTGYPNLGSQQKILYMGGQEEKIKQQIVTKVVALSETMTDAMLEKTVLYLKLAAYVLNIIYEELRRATRTAWLHRRARWFGPPAPSSRDRNIVIVGASFAGNRVAQLLTSCLPPNSPYKVIVIEPNTHFQFSWVLPRLCVVEGHEHKAFIPYGGNVHDNPEGVLRWVRDRVVAVTKSNVQLKESGEIIPYDMLVIATGSWVETGLPSRVNATDKRKGMELMQDMQQKIKDAETVVVVGGGAAGVEIATDAQHLYPKKKIILVHSREAVMNRFGRGLQVTALEGLQTLGVEVILQDRLVQAEPGSGTILLKSGREIQCDLVLDCTGQRPSSGILSQLSPTSISSSGHLRVKPTLQLADDELPNIYACGDVADTKTPNPNARSAMRQASTVAENILSVANGGKSQQQYQNNWSDGVIKLTLGLTRSVTHYGDGKSELLFPGKETDEALMSAMCWSRMGQKPFEDPYMDTVSEPTAIRQTCDIRASTYVILYPSWELGLDTVFNDDTELTSYVLAFIDTDNDILAQWFERGSRDGISNPVG</sequence>
<reference evidence="2" key="1">
    <citation type="submission" date="2022-07" db="EMBL/GenBank/DDBJ databases">
        <title>Genome Sequence of Xylaria arbuscula.</title>
        <authorList>
            <person name="Buettner E."/>
        </authorList>
    </citation>
    <scope>NUCLEOTIDE SEQUENCE</scope>
    <source>
        <strain evidence="2">VT107</strain>
    </source>
</reference>
<organism evidence="2 3">
    <name type="scientific">Xylaria arbuscula</name>
    <dbReference type="NCBI Taxonomy" id="114810"/>
    <lineage>
        <taxon>Eukaryota</taxon>
        <taxon>Fungi</taxon>
        <taxon>Dikarya</taxon>
        <taxon>Ascomycota</taxon>
        <taxon>Pezizomycotina</taxon>
        <taxon>Sordariomycetes</taxon>
        <taxon>Xylariomycetidae</taxon>
        <taxon>Xylariales</taxon>
        <taxon>Xylariaceae</taxon>
        <taxon>Xylaria</taxon>
    </lineage>
</organism>
<dbReference type="PROSITE" id="PS51186">
    <property type="entry name" value="GNAT"/>
    <property type="match status" value="1"/>
</dbReference>
<dbReference type="GO" id="GO:0050660">
    <property type="term" value="F:flavin adenine dinucleotide binding"/>
    <property type="evidence" value="ECO:0007669"/>
    <property type="project" value="TreeGrafter"/>
</dbReference>
<feature type="domain" description="N-acetyltransferase" evidence="1">
    <location>
        <begin position="3"/>
        <end position="203"/>
    </location>
</feature>
<dbReference type="Pfam" id="PF00583">
    <property type="entry name" value="Acetyltransf_1"/>
    <property type="match status" value="1"/>
</dbReference>